<gene>
    <name evidence="1" type="ORF">GZH47_21905</name>
</gene>
<dbReference type="EMBL" id="CP048286">
    <property type="protein sequence ID" value="QHW33175.1"/>
    <property type="molecule type" value="Genomic_DNA"/>
</dbReference>
<reference evidence="1 2" key="1">
    <citation type="submission" date="2020-02" db="EMBL/GenBank/DDBJ databases">
        <title>Paenibacillus sp. nov., isolated from rhizosphere soil of tomato.</title>
        <authorList>
            <person name="Weon H.-Y."/>
            <person name="Lee S.A."/>
        </authorList>
    </citation>
    <scope>NUCLEOTIDE SEQUENCE [LARGE SCALE GENOMIC DNA]</scope>
    <source>
        <strain evidence="1 2">14171R-81</strain>
    </source>
</reference>
<organism evidence="1 2">
    <name type="scientific">Paenibacillus rhizovicinus</name>
    <dbReference type="NCBI Taxonomy" id="2704463"/>
    <lineage>
        <taxon>Bacteria</taxon>
        <taxon>Bacillati</taxon>
        <taxon>Bacillota</taxon>
        <taxon>Bacilli</taxon>
        <taxon>Bacillales</taxon>
        <taxon>Paenibacillaceae</taxon>
        <taxon>Paenibacillus</taxon>
    </lineage>
</organism>
<dbReference type="AlphaFoldDB" id="A0A6C0P407"/>
<dbReference type="RefSeq" id="WP_162643152.1">
    <property type="nucleotide sequence ID" value="NZ_CP048286.1"/>
</dbReference>
<sequence>MQRNSAVLRYFLYAEKAGFHGRDGNRLAPQEAVTRAEVAAMVERLLKKSNLI</sequence>
<evidence type="ECO:0008006" key="3">
    <source>
        <dbReference type="Google" id="ProtNLM"/>
    </source>
</evidence>
<dbReference type="Proteomes" id="UP000479114">
    <property type="component" value="Chromosome"/>
</dbReference>
<name>A0A6C0P407_9BACL</name>
<keyword evidence="2" id="KW-1185">Reference proteome</keyword>
<evidence type="ECO:0000313" key="1">
    <source>
        <dbReference type="EMBL" id="QHW33175.1"/>
    </source>
</evidence>
<evidence type="ECO:0000313" key="2">
    <source>
        <dbReference type="Proteomes" id="UP000479114"/>
    </source>
</evidence>
<accession>A0A6C0P407</accession>
<dbReference type="KEGG" id="prz:GZH47_21905"/>
<proteinExistence type="predicted"/>
<protein>
    <recommendedName>
        <fullName evidence="3">S-layer homology domain-containing protein</fullName>
    </recommendedName>
</protein>